<reference evidence="1" key="1">
    <citation type="submission" date="2022-01" db="EMBL/GenBank/DDBJ databases">
        <title>Genome sequnece data of strain Bradyrhizobium sp. nov.</title>
        <authorList>
            <person name="Zhang J."/>
        </authorList>
    </citation>
    <scope>NUCLEOTIDE SEQUENCE</scope>
    <source>
        <strain evidence="1">WYCCWR 13023</strain>
    </source>
</reference>
<dbReference type="RefSeq" id="WP_237890387.1">
    <property type="nucleotide sequence ID" value="NZ_JAKLTY010000008.1"/>
</dbReference>
<evidence type="ECO:0000313" key="1">
    <source>
        <dbReference type="EMBL" id="MCG2627878.1"/>
    </source>
</evidence>
<dbReference type="Proteomes" id="UP001139054">
    <property type="component" value="Unassembled WGS sequence"/>
</dbReference>
<dbReference type="EMBL" id="JAKLTY010000008">
    <property type="protein sequence ID" value="MCG2627878.1"/>
    <property type="molecule type" value="Genomic_DNA"/>
</dbReference>
<evidence type="ECO:0000313" key="2">
    <source>
        <dbReference type="Proteomes" id="UP001139054"/>
    </source>
</evidence>
<accession>A0A9X1RB92</accession>
<dbReference type="AlphaFoldDB" id="A0A9X1RB92"/>
<protein>
    <submittedName>
        <fullName evidence="1">Uncharacterized protein</fullName>
    </submittedName>
</protein>
<sequence length="227" mass="25199">MANRELIDRSVVLGEYAPVHVDVDEWADMHRPAVYRGMFSTSEVEHFLYLGSDISRHKYLVGKFGFRAPLAESFSLAALSKYGHPNFRIWSASHNSHIGCLMSFGLERSSIATKQLDYSRVLISAGIAGRSEYIATRLCDLLPAIKEVTTLPRLLGALAADTEPWPWFAAHPIARAAQIVAIGCHLKISPLAIREMLVPYGPLIGKNLQVPDLDSFLSGLINDLERR</sequence>
<proteinExistence type="predicted"/>
<gene>
    <name evidence="1" type="ORF">L6654_14690</name>
</gene>
<comment type="caution">
    <text evidence="1">The sequence shown here is derived from an EMBL/GenBank/DDBJ whole genome shotgun (WGS) entry which is preliminary data.</text>
</comment>
<name>A0A9X1RB92_9BRAD</name>
<organism evidence="1 2">
    <name type="scientific">Bradyrhizobium zhengyangense</name>
    <dbReference type="NCBI Taxonomy" id="2911009"/>
    <lineage>
        <taxon>Bacteria</taxon>
        <taxon>Pseudomonadati</taxon>
        <taxon>Pseudomonadota</taxon>
        <taxon>Alphaproteobacteria</taxon>
        <taxon>Hyphomicrobiales</taxon>
        <taxon>Nitrobacteraceae</taxon>
        <taxon>Bradyrhizobium</taxon>
    </lineage>
</organism>